<accession>A0ABM9QZZ8</accession>
<gene>
    <name evidence="2" type="ORF">VCR4J5_780200</name>
</gene>
<protein>
    <submittedName>
        <fullName evidence="2">Uncharacterized protein</fullName>
    </submittedName>
</protein>
<evidence type="ECO:0000256" key="1">
    <source>
        <dbReference type="SAM" id="Phobius"/>
    </source>
</evidence>
<proteinExistence type="predicted"/>
<feature type="transmembrane region" description="Helical" evidence="1">
    <location>
        <begin position="196"/>
        <end position="215"/>
    </location>
</feature>
<dbReference type="RefSeq" id="WP_048660239.1">
    <property type="nucleotide sequence ID" value="NZ_CAWMAN010000062.1"/>
</dbReference>
<dbReference type="EMBL" id="CCJX01000166">
    <property type="protein sequence ID" value="CDT68211.1"/>
    <property type="molecule type" value="Genomic_DNA"/>
</dbReference>
<feature type="transmembrane region" description="Helical" evidence="1">
    <location>
        <begin position="160"/>
        <end position="184"/>
    </location>
</feature>
<keyword evidence="1" id="KW-1133">Transmembrane helix</keyword>
<feature type="transmembrane region" description="Helical" evidence="1">
    <location>
        <begin position="12"/>
        <end position="28"/>
    </location>
</feature>
<sequence>MENIRAIAKNTIFMSMLFGVYFFFTYVMEKRVPFPLDIDVLPSLLIMIGLLGFIFSIVGSLYVFMASLIAYDPYDINYYKYFYLSSFYCRNKYLSSIAGFILYFLVAPITLWLSLYLGNELLLSITWFVAIPFLYSFYLLTPNDRVSKSSLRVLFTAKYLVLVGSYFFVSLLSNFSFLIYVKFLAFTELVATDPEFYISSIVFVILSYISLIPRRPMNEFERIAKQRSESGFFSDFYKSPAVLICSLAVLFCLYPPVTAKIAHQTLYFLGLGGEVERVYYFTPSSRIRIPSEVIDSCTEEKYCQTKSLEVVLGVGGVLYVKVKNDNGNKLIGLPSKHMYPIISSVDSKQEN</sequence>
<feature type="transmembrane region" description="Helical" evidence="1">
    <location>
        <begin position="40"/>
        <end position="71"/>
    </location>
</feature>
<comment type="caution">
    <text evidence="2">The sequence shown here is derived from an EMBL/GenBank/DDBJ whole genome shotgun (WGS) entry which is preliminary data.</text>
</comment>
<evidence type="ECO:0000313" key="2">
    <source>
        <dbReference type="EMBL" id="CDT68211.1"/>
    </source>
</evidence>
<reference evidence="2 3" key="1">
    <citation type="submission" date="2014-06" db="EMBL/GenBank/DDBJ databases">
        <authorList>
            <person name="Le Roux F."/>
        </authorList>
    </citation>
    <scope>NUCLEOTIDE SEQUENCE [LARGE SCALE GENOMIC DNA]</scope>
    <source>
        <strain evidence="2 3">J5-4</strain>
    </source>
</reference>
<keyword evidence="1" id="KW-0812">Transmembrane</keyword>
<name>A0ABM9QZZ8_9VIBR</name>
<feature type="transmembrane region" description="Helical" evidence="1">
    <location>
        <begin position="92"/>
        <end position="115"/>
    </location>
</feature>
<feature type="transmembrane region" description="Helical" evidence="1">
    <location>
        <begin position="121"/>
        <end position="140"/>
    </location>
</feature>
<organism evidence="2 3">
    <name type="scientific">Vibrio crassostreae</name>
    <dbReference type="NCBI Taxonomy" id="246167"/>
    <lineage>
        <taxon>Bacteria</taxon>
        <taxon>Pseudomonadati</taxon>
        <taxon>Pseudomonadota</taxon>
        <taxon>Gammaproteobacteria</taxon>
        <taxon>Vibrionales</taxon>
        <taxon>Vibrionaceae</taxon>
        <taxon>Vibrio</taxon>
    </lineage>
</organism>
<keyword evidence="1" id="KW-0472">Membrane</keyword>
<evidence type="ECO:0000313" key="3">
    <source>
        <dbReference type="Proteomes" id="UP000049077"/>
    </source>
</evidence>
<dbReference type="Proteomes" id="UP000049077">
    <property type="component" value="Unassembled WGS sequence"/>
</dbReference>
<keyword evidence="3" id="KW-1185">Reference proteome</keyword>